<evidence type="ECO:0000256" key="9">
    <source>
        <dbReference type="PROSITE-ProRule" id="PRU10141"/>
    </source>
</evidence>
<keyword evidence="2 10" id="KW-0723">Serine/threonine-protein kinase</keyword>
<dbReference type="InterPro" id="IPR011009">
    <property type="entry name" value="Kinase-like_dom_sf"/>
</dbReference>
<dbReference type="InterPro" id="IPR017441">
    <property type="entry name" value="Protein_kinase_ATP_BS"/>
</dbReference>
<evidence type="ECO:0000256" key="7">
    <source>
        <dbReference type="ARBA" id="ARBA00047899"/>
    </source>
</evidence>
<dbReference type="PROSITE" id="PS00108">
    <property type="entry name" value="PROTEIN_KINASE_ST"/>
    <property type="match status" value="1"/>
</dbReference>
<evidence type="ECO:0000256" key="2">
    <source>
        <dbReference type="ARBA" id="ARBA00022527"/>
    </source>
</evidence>
<dbReference type="PROSITE" id="PS00107">
    <property type="entry name" value="PROTEIN_KINASE_ATP"/>
    <property type="match status" value="1"/>
</dbReference>
<evidence type="ECO:0000256" key="1">
    <source>
        <dbReference type="ARBA" id="ARBA00012513"/>
    </source>
</evidence>
<feature type="binding site" evidence="9">
    <location>
        <position position="83"/>
    </location>
    <ligand>
        <name>ATP</name>
        <dbReference type="ChEBI" id="CHEBI:30616"/>
    </ligand>
</feature>
<accession>A0ABR3JG44</accession>
<keyword evidence="5" id="KW-0418">Kinase</keyword>
<keyword evidence="3" id="KW-0808">Transferase</keyword>
<dbReference type="EMBL" id="JASNQZ010000007">
    <property type="protein sequence ID" value="KAL0954338.1"/>
    <property type="molecule type" value="Genomic_DNA"/>
</dbReference>
<dbReference type="Proteomes" id="UP001556367">
    <property type="component" value="Unassembled WGS sequence"/>
</dbReference>
<organism evidence="12 13">
    <name type="scientific">Hohenbuehelia grisea</name>
    <dbReference type="NCBI Taxonomy" id="104357"/>
    <lineage>
        <taxon>Eukaryota</taxon>
        <taxon>Fungi</taxon>
        <taxon>Dikarya</taxon>
        <taxon>Basidiomycota</taxon>
        <taxon>Agaricomycotina</taxon>
        <taxon>Agaricomycetes</taxon>
        <taxon>Agaricomycetidae</taxon>
        <taxon>Agaricales</taxon>
        <taxon>Pleurotineae</taxon>
        <taxon>Pleurotaceae</taxon>
        <taxon>Hohenbuehelia</taxon>
    </lineage>
</organism>
<dbReference type="InterPro" id="IPR051334">
    <property type="entry name" value="SRPK"/>
</dbReference>
<proteinExistence type="inferred from homology"/>
<protein>
    <recommendedName>
        <fullName evidence="1">non-specific serine/threonine protein kinase</fullName>
        <ecNumber evidence="1">2.7.11.1</ecNumber>
    </recommendedName>
</protein>
<keyword evidence="6 9" id="KW-0067">ATP-binding</keyword>
<evidence type="ECO:0000256" key="6">
    <source>
        <dbReference type="ARBA" id="ARBA00022840"/>
    </source>
</evidence>
<evidence type="ECO:0000259" key="11">
    <source>
        <dbReference type="PROSITE" id="PS50011"/>
    </source>
</evidence>
<name>A0ABR3JG44_9AGAR</name>
<dbReference type="InterPro" id="IPR000719">
    <property type="entry name" value="Prot_kinase_dom"/>
</dbReference>
<evidence type="ECO:0000256" key="4">
    <source>
        <dbReference type="ARBA" id="ARBA00022741"/>
    </source>
</evidence>
<evidence type="ECO:0000256" key="5">
    <source>
        <dbReference type="ARBA" id="ARBA00022777"/>
    </source>
</evidence>
<dbReference type="PANTHER" id="PTHR47634">
    <property type="entry name" value="PROTEIN KINASE DOMAIN-CONTAINING PROTEIN-RELATED"/>
    <property type="match status" value="1"/>
</dbReference>
<keyword evidence="13" id="KW-1185">Reference proteome</keyword>
<keyword evidence="4 9" id="KW-0547">Nucleotide-binding</keyword>
<dbReference type="EC" id="2.7.11.1" evidence="1"/>
<dbReference type="PANTHER" id="PTHR47634:SF9">
    <property type="entry name" value="PROTEIN KINASE DOMAIN-CONTAINING PROTEIN-RELATED"/>
    <property type="match status" value="1"/>
</dbReference>
<dbReference type="Gene3D" id="1.10.510.10">
    <property type="entry name" value="Transferase(Phosphotransferase) domain 1"/>
    <property type="match status" value="1"/>
</dbReference>
<dbReference type="SUPFAM" id="SSF56112">
    <property type="entry name" value="Protein kinase-like (PK-like)"/>
    <property type="match status" value="1"/>
</dbReference>
<evidence type="ECO:0000313" key="13">
    <source>
        <dbReference type="Proteomes" id="UP001556367"/>
    </source>
</evidence>
<dbReference type="InterPro" id="IPR008271">
    <property type="entry name" value="Ser/Thr_kinase_AS"/>
</dbReference>
<evidence type="ECO:0000313" key="12">
    <source>
        <dbReference type="EMBL" id="KAL0954338.1"/>
    </source>
</evidence>
<evidence type="ECO:0000256" key="3">
    <source>
        <dbReference type="ARBA" id="ARBA00022679"/>
    </source>
</evidence>
<dbReference type="SMART" id="SM00220">
    <property type="entry name" value="S_TKc"/>
    <property type="match status" value="1"/>
</dbReference>
<comment type="catalytic activity">
    <reaction evidence="7">
        <text>L-threonyl-[protein] + ATP = O-phospho-L-threonyl-[protein] + ADP + H(+)</text>
        <dbReference type="Rhea" id="RHEA:46608"/>
        <dbReference type="Rhea" id="RHEA-COMP:11060"/>
        <dbReference type="Rhea" id="RHEA-COMP:11605"/>
        <dbReference type="ChEBI" id="CHEBI:15378"/>
        <dbReference type="ChEBI" id="CHEBI:30013"/>
        <dbReference type="ChEBI" id="CHEBI:30616"/>
        <dbReference type="ChEBI" id="CHEBI:61977"/>
        <dbReference type="ChEBI" id="CHEBI:456216"/>
        <dbReference type="EC" id="2.7.11.1"/>
    </reaction>
</comment>
<dbReference type="Pfam" id="PF00069">
    <property type="entry name" value="Pkinase"/>
    <property type="match status" value="2"/>
</dbReference>
<sequence>MATLSHPTNQHLLDNPEGKQVYSFTSEPLGMPAADGFGWARFEFGDAVGPDQRYTIARKLGWGMHSSTWLAHDTVLKKYVAVKALTGHMTDMYNRALFWEADALRLLSHQPALKHCVKLLDEFTIQGGGSAGSHLCLVMPLYGGDVKALAASRTGPFPIPLAKRIIQHVLLGIASAHKRGVVHTDLKHDNIFFETRASTAEIERWTTEDPPQMHPPENSIDGNVQAAKSQPMKLPSEEEALQATYLLADFGCAQPSKLHANRTITTIPLRAPEVFLGGEWDTPADMWSFGCLAYELLTSQPLFYNTRNDKFGLTETENILYQMMLYTGEVFRAEQLNVCPSASEYFNADCRLKKEPEVFEWPLEDLIGSTKVVPDDEVPTASNFIRRCLRLNPSDRVDAEDLLNDEWLRELPYIQNDEA</sequence>
<dbReference type="Gene3D" id="3.30.200.20">
    <property type="entry name" value="Phosphorylase Kinase, domain 1"/>
    <property type="match status" value="1"/>
</dbReference>
<comment type="similarity">
    <text evidence="10">Belongs to the protein kinase superfamily.</text>
</comment>
<evidence type="ECO:0000256" key="10">
    <source>
        <dbReference type="RuleBase" id="RU000304"/>
    </source>
</evidence>
<dbReference type="PROSITE" id="PS50011">
    <property type="entry name" value="PROTEIN_KINASE_DOM"/>
    <property type="match status" value="1"/>
</dbReference>
<feature type="domain" description="Protein kinase" evidence="11">
    <location>
        <begin position="54"/>
        <end position="408"/>
    </location>
</feature>
<gene>
    <name evidence="12" type="ORF">HGRIS_003336</name>
</gene>
<comment type="catalytic activity">
    <reaction evidence="8">
        <text>L-seryl-[protein] + ATP = O-phospho-L-seryl-[protein] + ADP + H(+)</text>
        <dbReference type="Rhea" id="RHEA:17989"/>
        <dbReference type="Rhea" id="RHEA-COMP:9863"/>
        <dbReference type="Rhea" id="RHEA-COMP:11604"/>
        <dbReference type="ChEBI" id="CHEBI:15378"/>
        <dbReference type="ChEBI" id="CHEBI:29999"/>
        <dbReference type="ChEBI" id="CHEBI:30616"/>
        <dbReference type="ChEBI" id="CHEBI:83421"/>
        <dbReference type="ChEBI" id="CHEBI:456216"/>
        <dbReference type="EC" id="2.7.11.1"/>
    </reaction>
</comment>
<comment type="caution">
    <text evidence="12">The sequence shown here is derived from an EMBL/GenBank/DDBJ whole genome shotgun (WGS) entry which is preliminary data.</text>
</comment>
<reference evidence="13" key="1">
    <citation type="submission" date="2024-06" db="EMBL/GenBank/DDBJ databases">
        <title>Multi-omics analyses provide insights into the biosynthesis of the anticancer antibiotic pleurotin in Hohenbuehelia grisea.</title>
        <authorList>
            <person name="Weaver J.A."/>
            <person name="Alberti F."/>
        </authorList>
    </citation>
    <scope>NUCLEOTIDE SEQUENCE [LARGE SCALE GENOMIC DNA]</scope>
    <source>
        <strain evidence="13">T-177</strain>
    </source>
</reference>
<evidence type="ECO:0000256" key="8">
    <source>
        <dbReference type="ARBA" id="ARBA00048679"/>
    </source>
</evidence>